<dbReference type="CDD" id="cd00093">
    <property type="entry name" value="HTH_XRE"/>
    <property type="match status" value="1"/>
</dbReference>
<gene>
    <name evidence="3" type="ORF">F3K02_16260</name>
</gene>
<organism evidence="3 4">
    <name type="scientific">Hydrogenophaga aromaticivorans</name>
    <dbReference type="NCBI Taxonomy" id="2610898"/>
    <lineage>
        <taxon>Bacteria</taxon>
        <taxon>Pseudomonadati</taxon>
        <taxon>Pseudomonadota</taxon>
        <taxon>Betaproteobacteria</taxon>
        <taxon>Burkholderiales</taxon>
        <taxon>Comamonadaceae</taxon>
        <taxon>Hydrogenophaga</taxon>
    </lineage>
</organism>
<accession>A0A7Y8GYQ3</accession>
<dbReference type="InterPro" id="IPR013430">
    <property type="entry name" value="Toxin_antidote_HigA"/>
</dbReference>
<evidence type="ECO:0000259" key="2">
    <source>
        <dbReference type="PROSITE" id="PS50943"/>
    </source>
</evidence>
<evidence type="ECO:0000256" key="1">
    <source>
        <dbReference type="ARBA" id="ARBA00023125"/>
    </source>
</evidence>
<dbReference type="PANTHER" id="PTHR36924">
    <property type="entry name" value="ANTITOXIN HIGA-1"/>
    <property type="match status" value="1"/>
</dbReference>
<dbReference type="InterPro" id="IPR010982">
    <property type="entry name" value="Lambda_DNA-bd_dom_sf"/>
</dbReference>
<dbReference type="SMART" id="SM00530">
    <property type="entry name" value="HTH_XRE"/>
    <property type="match status" value="1"/>
</dbReference>
<dbReference type="Gene3D" id="1.10.260.40">
    <property type="entry name" value="lambda repressor-like DNA-binding domains"/>
    <property type="match status" value="1"/>
</dbReference>
<dbReference type="PANTHER" id="PTHR36924:SF1">
    <property type="entry name" value="ANTITOXIN HIGA-1"/>
    <property type="match status" value="1"/>
</dbReference>
<protein>
    <submittedName>
        <fullName evidence="3">HigA family addiction module antidote protein</fullName>
    </submittedName>
</protein>
<dbReference type="InterPro" id="IPR001387">
    <property type="entry name" value="Cro/C1-type_HTH"/>
</dbReference>
<sequence length="382" mass="42855">MSNYYMPTEQARTPAAVCPPGDILKEELAAHKWSQQELADILGRPPRLISELIGGKRAITPETAIGLSAALGSSPEYWMALETSYQLSKIRSSPESIKRKASLYERFPVREMVRKGWVDWSDDYSELEQQVFRFFGIRSLSEEPVLPHAAKKTHSTRAPTIEQTAWLFRVLSLAKTKTVTTFSPKKLQAALDSMKPLRMEPEDASKVAPLLESCGVVLVFVEPISSSKIDGACMWIEDTPVVGMTLRYDRIDNFWFVLRHELEHVLNGDGKKEYILDLSVGEDNGTLPGIEIVANAAAADFCTPQDELSHFIAKFSPYFSEERVLAFSRSVRVHPGLVVGQLQRKLNRHDFLRKHQVKIRQCVLSTGVTDGWGIQAVAHSDT</sequence>
<comment type="caution">
    <text evidence="3">The sequence shown here is derived from an EMBL/GenBank/DDBJ whole genome shotgun (WGS) entry which is preliminary data.</text>
</comment>
<keyword evidence="1" id="KW-0238">DNA-binding</keyword>
<proteinExistence type="predicted"/>
<dbReference type="EMBL" id="VYGV01000015">
    <property type="protein sequence ID" value="NWF46793.1"/>
    <property type="molecule type" value="Genomic_DNA"/>
</dbReference>
<evidence type="ECO:0000313" key="3">
    <source>
        <dbReference type="EMBL" id="NWF46793.1"/>
    </source>
</evidence>
<keyword evidence="4" id="KW-1185">Reference proteome</keyword>
<dbReference type="RefSeq" id="WP_177136692.1">
    <property type="nucleotide sequence ID" value="NZ_VYGV01000015.1"/>
</dbReference>
<evidence type="ECO:0000313" key="4">
    <source>
        <dbReference type="Proteomes" id="UP000545507"/>
    </source>
</evidence>
<dbReference type="Pfam" id="PF01381">
    <property type="entry name" value="HTH_3"/>
    <property type="match status" value="1"/>
</dbReference>
<dbReference type="GO" id="GO:0003677">
    <property type="term" value="F:DNA binding"/>
    <property type="evidence" value="ECO:0007669"/>
    <property type="project" value="UniProtKB-KW"/>
</dbReference>
<dbReference type="AlphaFoldDB" id="A0A7Y8GYQ3"/>
<reference evidence="3 4" key="1">
    <citation type="submission" date="2019-09" db="EMBL/GenBank/DDBJ databases">
        <title>Hydrogenophaga aromatica sp. nov., isolated from a para-xylene-degrading enrichment culture.</title>
        <authorList>
            <person name="Tancsics A."/>
            <person name="Banerjee S."/>
        </authorList>
    </citation>
    <scope>NUCLEOTIDE SEQUENCE [LARGE SCALE GENOMIC DNA]</scope>
    <source>
        <strain evidence="3 4">D2P1</strain>
    </source>
</reference>
<dbReference type="NCBIfam" id="TIGR02607">
    <property type="entry name" value="antidote_HigA"/>
    <property type="match status" value="1"/>
</dbReference>
<dbReference type="Proteomes" id="UP000545507">
    <property type="component" value="Unassembled WGS sequence"/>
</dbReference>
<name>A0A7Y8GYQ3_9BURK</name>
<dbReference type="PROSITE" id="PS50943">
    <property type="entry name" value="HTH_CROC1"/>
    <property type="match status" value="1"/>
</dbReference>
<feature type="domain" description="HTH cro/C1-type" evidence="2">
    <location>
        <begin position="24"/>
        <end position="78"/>
    </location>
</feature>
<dbReference type="SUPFAM" id="SSF47413">
    <property type="entry name" value="lambda repressor-like DNA-binding domains"/>
    <property type="match status" value="1"/>
</dbReference>